<proteinExistence type="predicted"/>
<dbReference type="HOGENOM" id="CLU_2829820_0_0_6"/>
<dbReference type="AlphaFoldDB" id="C5BS49"/>
<dbReference type="EMBL" id="CP001614">
    <property type="protein sequence ID" value="ACR12434.1"/>
    <property type="molecule type" value="Genomic_DNA"/>
</dbReference>
<gene>
    <name evidence="1" type="ordered locus">TERTU_3663</name>
</gene>
<organism evidence="1 2">
    <name type="scientific">Teredinibacter turnerae (strain ATCC 39867 / T7901)</name>
    <dbReference type="NCBI Taxonomy" id="377629"/>
    <lineage>
        <taxon>Bacteria</taxon>
        <taxon>Pseudomonadati</taxon>
        <taxon>Pseudomonadota</taxon>
        <taxon>Gammaproteobacteria</taxon>
        <taxon>Cellvibrionales</taxon>
        <taxon>Cellvibrionaceae</taxon>
        <taxon>Teredinibacter</taxon>
    </lineage>
</organism>
<reference evidence="1 2" key="1">
    <citation type="journal article" date="2009" name="PLoS ONE">
        <title>The complete genome of Teredinibacter turnerae T7901: an intracellular endosymbiont of marine wood-boring bivalves (shipworms).</title>
        <authorList>
            <person name="Yang J.C."/>
            <person name="Madupu R."/>
            <person name="Durkin A.S."/>
            <person name="Ekborg N.A."/>
            <person name="Pedamallu C.S."/>
            <person name="Hostetler J.B."/>
            <person name="Radune D."/>
            <person name="Toms B.S."/>
            <person name="Henrissat B."/>
            <person name="Coutinho P.M."/>
            <person name="Schwarz S."/>
            <person name="Field L."/>
            <person name="Trindade-Silva A.E."/>
            <person name="Soares C.A.G."/>
            <person name="Elshahawi S."/>
            <person name="Hanora A."/>
            <person name="Schmidt E.W."/>
            <person name="Haygood M.G."/>
            <person name="Posfai J."/>
            <person name="Benner J."/>
            <person name="Madinger C."/>
            <person name="Nove J."/>
            <person name="Anton B."/>
            <person name="Chaudhary K."/>
            <person name="Foster J."/>
            <person name="Holman A."/>
            <person name="Kumar S."/>
            <person name="Lessard P.A."/>
            <person name="Luyten Y.A."/>
            <person name="Slatko B."/>
            <person name="Wood N."/>
            <person name="Wu B."/>
            <person name="Teplitski M."/>
            <person name="Mougous J.D."/>
            <person name="Ward N."/>
            <person name="Eisen J.A."/>
            <person name="Badger J.H."/>
            <person name="Distel D.L."/>
        </authorList>
    </citation>
    <scope>NUCLEOTIDE SEQUENCE [LARGE SCALE GENOMIC DNA]</scope>
    <source>
        <strain evidence="2">ATCC 39867 / T7901</strain>
    </source>
</reference>
<protein>
    <submittedName>
        <fullName evidence="1">Uncharacterized protein</fullName>
    </submittedName>
</protein>
<sequence length="66" mass="6921">MGPIGIAFGVAISEGVAKAIVEATPRPNVDIPRVLRNSITHVETQELAVFALTGYGFVNLKMGLLG</sequence>
<evidence type="ECO:0000313" key="1">
    <source>
        <dbReference type="EMBL" id="ACR12434.1"/>
    </source>
</evidence>
<name>C5BS49_TERTT</name>
<dbReference type="Proteomes" id="UP000009080">
    <property type="component" value="Chromosome"/>
</dbReference>
<keyword evidence="2" id="KW-1185">Reference proteome</keyword>
<accession>C5BS49</accession>
<evidence type="ECO:0000313" key="2">
    <source>
        <dbReference type="Proteomes" id="UP000009080"/>
    </source>
</evidence>
<dbReference type="STRING" id="377629.TERTU_3663"/>
<dbReference type="KEGG" id="ttu:TERTU_3663"/>